<reference evidence="3" key="1">
    <citation type="submission" date="2018-11" db="EMBL/GenBank/DDBJ databases">
        <authorList>
            <person name="Grassa J C."/>
        </authorList>
    </citation>
    <scope>NUCLEOTIDE SEQUENCE [LARGE SCALE GENOMIC DNA]</scope>
</reference>
<feature type="transmembrane region" description="Helical" evidence="1">
    <location>
        <begin position="141"/>
        <end position="159"/>
    </location>
</feature>
<dbReference type="Proteomes" id="UP000596661">
    <property type="component" value="Chromosome 2"/>
</dbReference>
<dbReference type="PANTHER" id="PTHR34953">
    <property type="entry name" value="ALPHA/BETA HYDROLASE RELATED PROTEIN"/>
    <property type="match status" value="1"/>
</dbReference>
<keyword evidence="4" id="KW-1185">Reference proteome</keyword>
<dbReference type="Gramene" id="evm.model.02.470">
    <property type="protein sequence ID" value="cds.evm.model.02.470"/>
    <property type="gene ID" value="evm.TU.02.470"/>
</dbReference>
<dbReference type="EnsemblPlants" id="evm.model.02.470">
    <property type="protein sequence ID" value="cds.evm.model.02.470"/>
    <property type="gene ID" value="evm.TU.02.470"/>
</dbReference>
<dbReference type="EMBL" id="UZAU01000112">
    <property type="status" value="NOT_ANNOTATED_CDS"/>
    <property type="molecule type" value="Genomic_DNA"/>
</dbReference>
<keyword evidence="1" id="KW-0812">Transmembrane</keyword>
<proteinExistence type="predicted"/>
<feature type="transmembrane region" description="Helical" evidence="1">
    <location>
        <begin position="101"/>
        <end position="121"/>
    </location>
</feature>
<evidence type="ECO:0008006" key="5">
    <source>
        <dbReference type="Google" id="ProtNLM"/>
    </source>
</evidence>
<dbReference type="OMA" id="IDIEAEC"/>
<name>A0A803P181_CANSA</name>
<feature type="signal peptide" evidence="2">
    <location>
        <begin position="1"/>
        <end position="17"/>
    </location>
</feature>
<protein>
    <recommendedName>
        <fullName evidence="5">MENTAL domain-containing protein</fullName>
    </recommendedName>
</protein>
<dbReference type="AlphaFoldDB" id="A0A803P181"/>
<feature type="transmembrane region" description="Helical" evidence="1">
    <location>
        <begin position="67"/>
        <end position="89"/>
    </location>
</feature>
<dbReference type="PANTHER" id="PTHR34953:SF1">
    <property type="entry name" value="ALPHA_BETA HYDROLASE RELATED PROTEIN"/>
    <property type="match status" value="1"/>
</dbReference>
<evidence type="ECO:0000313" key="3">
    <source>
        <dbReference type="EnsemblPlants" id="cds.evm.model.02.470"/>
    </source>
</evidence>
<evidence type="ECO:0000313" key="4">
    <source>
        <dbReference type="Proteomes" id="UP000596661"/>
    </source>
</evidence>
<evidence type="ECO:0000256" key="2">
    <source>
        <dbReference type="SAM" id="SignalP"/>
    </source>
</evidence>
<accession>A0A803P181</accession>
<keyword evidence="1" id="KW-0472">Membrane</keyword>
<organism evidence="3 4">
    <name type="scientific">Cannabis sativa</name>
    <name type="common">Hemp</name>
    <name type="synonym">Marijuana</name>
    <dbReference type="NCBI Taxonomy" id="3483"/>
    <lineage>
        <taxon>Eukaryota</taxon>
        <taxon>Viridiplantae</taxon>
        <taxon>Streptophyta</taxon>
        <taxon>Embryophyta</taxon>
        <taxon>Tracheophyta</taxon>
        <taxon>Spermatophyta</taxon>
        <taxon>Magnoliopsida</taxon>
        <taxon>eudicotyledons</taxon>
        <taxon>Gunneridae</taxon>
        <taxon>Pentapetalae</taxon>
        <taxon>rosids</taxon>
        <taxon>fabids</taxon>
        <taxon>Rosales</taxon>
        <taxon>Cannabaceae</taxon>
        <taxon>Cannabis</taxon>
    </lineage>
</organism>
<feature type="chain" id="PRO_5031392649" description="MENTAL domain-containing protein" evidence="2">
    <location>
        <begin position="18"/>
        <end position="268"/>
    </location>
</feature>
<reference evidence="3" key="2">
    <citation type="submission" date="2021-03" db="UniProtKB">
        <authorList>
            <consortium name="EnsemblPlants"/>
        </authorList>
    </citation>
    <scope>IDENTIFICATION</scope>
</reference>
<sequence>MLISLLLFSAPVLLVIADTLLPSAILSASLSPHHTASFHDDTANPIPTSYSPLETLSFHFRNYDFRYSLIDIPIISIVRSAVIICVYSFCDGPKLSRGPYLGITTVCSLLSLVFVSLKASYVFGVSSVDQEGYINMRVAEIALFLCSLILAVGHIIVAYRTSCRERRKLLVYKIDIEAECARQIPYEASAHGLWIVFQATTGQAIIRLSNKGHINVPSKIISGFFADRVGAPSRWAVPPRDNQISIRVFAPPAPPRLGFFRDRAAPVR</sequence>
<keyword evidence="1" id="KW-1133">Transmembrane helix</keyword>
<evidence type="ECO:0000256" key="1">
    <source>
        <dbReference type="SAM" id="Phobius"/>
    </source>
</evidence>
<keyword evidence="2" id="KW-0732">Signal</keyword>